<gene>
    <name evidence="2" type="ORF">ABL78_0884</name>
</gene>
<sequence length="324" mass="35482">MLRLPRRLGKSSTPPWSRFTPSLWRASPPATGVANNYVQTPFQMPQCVAALTCPACSFHTSPLTLQQQPPQQQEPGGSGGGGGASAKNSSSSPAPSPPPSSPQAELPSIEPVLTELRTIITRRYALGDVYRALSPISRKILIAHKLPLEELLLHLPDNFVLSRSKTRTGANLIAQVGARLVVSPPHLALPSTQALRLPPNTKPLPALVKLLGEERASAAIATVDPARSSSIGTGFVDPNSTLLERIQEVLTYIPNEWVEFTSLNISNDVKMRCMGFPSVRPCQFFLKHPKYFDVRFQTYNRHSFSVRRSLALQKQLQEAATRKK</sequence>
<evidence type="ECO:0000313" key="3">
    <source>
        <dbReference type="Proteomes" id="UP000038009"/>
    </source>
</evidence>
<protein>
    <submittedName>
        <fullName evidence="2">Uncharacterized protein</fullName>
    </submittedName>
</protein>
<feature type="compositionally biased region" description="Low complexity" evidence="1">
    <location>
        <begin position="66"/>
        <end position="75"/>
    </location>
</feature>
<dbReference type="AlphaFoldDB" id="A0A0N1IMC8"/>
<dbReference type="Proteomes" id="UP000038009">
    <property type="component" value="Unassembled WGS sequence"/>
</dbReference>
<feature type="region of interest" description="Disordered" evidence="1">
    <location>
        <begin position="1"/>
        <end position="25"/>
    </location>
</feature>
<accession>A0A0N1IMC8</accession>
<evidence type="ECO:0000313" key="2">
    <source>
        <dbReference type="EMBL" id="KPI90024.1"/>
    </source>
</evidence>
<feature type="region of interest" description="Disordered" evidence="1">
    <location>
        <begin position="63"/>
        <end position="108"/>
    </location>
</feature>
<reference evidence="2 3" key="1">
    <citation type="journal article" date="2015" name="PLoS Pathog.">
        <title>Leptomonas seymouri: Adaptations to the Dixenous Life Cycle Analyzed by Genome Sequencing, Transcriptome Profiling and Co-infection with Leishmania donovani.</title>
        <authorList>
            <person name="Kraeva N."/>
            <person name="Butenko A."/>
            <person name="Hlavacova J."/>
            <person name="Kostygov A."/>
            <person name="Myskova J."/>
            <person name="Grybchuk D."/>
            <person name="Lestinova T."/>
            <person name="Votypka J."/>
            <person name="Volf P."/>
            <person name="Opperdoes F."/>
            <person name="Flegontov P."/>
            <person name="Lukes J."/>
            <person name="Yurchenko V."/>
        </authorList>
    </citation>
    <scope>NUCLEOTIDE SEQUENCE [LARGE SCALE GENOMIC DNA]</scope>
    <source>
        <strain evidence="2 3">ATCC 30220</strain>
    </source>
</reference>
<comment type="caution">
    <text evidence="2">The sequence shown here is derived from an EMBL/GenBank/DDBJ whole genome shotgun (WGS) entry which is preliminary data.</text>
</comment>
<evidence type="ECO:0000256" key="1">
    <source>
        <dbReference type="SAM" id="MobiDB-lite"/>
    </source>
</evidence>
<proteinExistence type="predicted"/>
<organism evidence="2 3">
    <name type="scientific">Leptomonas seymouri</name>
    <dbReference type="NCBI Taxonomy" id="5684"/>
    <lineage>
        <taxon>Eukaryota</taxon>
        <taxon>Discoba</taxon>
        <taxon>Euglenozoa</taxon>
        <taxon>Kinetoplastea</taxon>
        <taxon>Metakinetoplastina</taxon>
        <taxon>Trypanosomatida</taxon>
        <taxon>Trypanosomatidae</taxon>
        <taxon>Leishmaniinae</taxon>
        <taxon>Leptomonas</taxon>
    </lineage>
</organism>
<keyword evidence="3" id="KW-1185">Reference proteome</keyword>
<name>A0A0N1IMC8_LEPSE</name>
<dbReference type="VEuPathDB" id="TriTrypDB:Lsey_0012_0430"/>
<dbReference type="OrthoDB" id="263068at2759"/>
<dbReference type="EMBL" id="LJSK01000012">
    <property type="protein sequence ID" value="KPI90024.1"/>
    <property type="molecule type" value="Genomic_DNA"/>
</dbReference>
<dbReference type="OMA" id="VKMRCMG"/>